<sequence length="213" mass="23598">MAITFSALGRTLQQITVDVLPEHAAAEMARFAKAEVRRLIASNQASPSYDRWVNGVHGAPEEAVKLPGSIYYVFSTWKQVITETLFELKRRAPVKSGLYAGSIIVLANGQRVENYEDIPSSATVMILPTVPYSRRLEVSKDGKKQRKTVDRARATMATRFDHSYDFETKFLNLGPGIAPGAPYHLKGSQGKRKDRQAGEPITYPAIAIYRKGG</sequence>
<keyword evidence="2" id="KW-1185">Reference proteome</keyword>
<dbReference type="Proteomes" id="UP000192652">
    <property type="component" value="Unassembled WGS sequence"/>
</dbReference>
<evidence type="ECO:0000313" key="2">
    <source>
        <dbReference type="Proteomes" id="UP000192652"/>
    </source>
</evidence>
<evidence type="ECO:0000313" key="1">
    <source>
        <dbReference type="EMBL" id="OQP84192.1"/>
    </source>
</evidence>
<gene>
    <name evidence="1" type="ORF">BTR14_20535</name>
</gene>
<organism evidence="1 2">
    <name type="scientific">Xaviernesmea rhizosphaerae</name>
    <dbReference type="NCBI Taxonomy" id="1672749"/>
    <lineage>
        <taxon>Bacteria</taxon>
        <taxon>Pseudomonadati</taxon>
        <taxon>Pseudomonadota</taxon>
        <taxon>Alphaproteobacteria</taxon>
        <taxon>Hyphomicrobiales</taxon>
        <taxon>Rhizobiaceae</taxon>
        <taxon>Rhizobium/Agrobacterium group</taxon>
        <taxon>Xaviernesmea</taxon>
    </lineage>
</organism>
<accession>A0ABX3P7Y6</accession>
<reference evidence="1 2" key="1">
    <citation type="journal article" date="2017" name="Antonie Van Leeuwenhoek">
        <title>Rhizobium rhizosphaerae sp. nov., a novel species isolated from rice rhizosphere.</title>
        <authorList>
            <person name="Zhao J.J."/>
            <person name="Zhang J."/>
            <person name="Zhang R.J."/>
            <person name="Zhang C.W."/>
            <person name="Yin H.Q."/>
            <person name="Zhang X.X."/>
        </authorList>
    </citation>
    <scope>NUCLEOTIDE SEQUENCE [LARGE SCALE GENOMIC DNA]</scope>
    <source>
        <strain evidence="1 2">RD15</strain>
    </source>
</reference>
<name>A0ABX3P7Y6_9HYPH</name>
<protein>
    <submittedName>
        <fullName evidence="1">Uncharacterized protein</fullName>
    </submittedName>
</protein>
<proteinExistence type="predicted"/>
<comment type="caution">
    <text evidence="1">The sequence shown here is derived from an EMBL/GenBank/DDBJ whole genome shotgun (WGS) entry which is preliminary data.</text>
</comment>
<dbReference type="EMBL" id="MSPX01000023">
    <property type="protein sequence ID" value="OQP84192.1"/>
    <property type="molecule type" value="Genomic_DNA"/>
</dbReference>
<dbReference type="RefSeq" id="WP_081177529.1">
    <property type="nucleotide sequence ID" value="NZ_MSPX01000023.1"/>
</dbReference>